<dbReference type="EMBL" id="JAIWYP010000001">
    <property type="protein sequence ID" value="KAH3892423.1"/>
    <property type="molecule type" value="Genomic_DNA"/>
</dbReference>
<organism evidence="2 3">
    <name type="scientific">Dreissena polymorpha</name>
    <name type="common">Zebra mussel</name>
    <name type="synonym">Mytilus polymorpha</name>
    <dbReference type="NCBI Taxonomy" id="45954"/>
    <lineage>
        <taxon>Eukaryota</taxon>
        <taxon>Metazoa</taxon>
        <taxon>Spiralia</taxon>
        <taxon>Lophotrochozoa</taxon>
        <taxon>Mollusca</taxon>
        <taxon>Bivalvia</taxon>
        <taxon>Autobranchia</taxon>
        <taxon>Heteroconchia</taxon>
        <taxon>Euheterodonta</taxon>
        <taxon>Imparidentia</taxon>
        <taxon>Neoheterodontei</taxon>
        <taxon>Myida</taxon>
        <taxon>Dreissenoidea</taxon>
        <taxon>Dreissenidae</taxon>
        <taxon>Dreissena</taxon>
    </lineage>
</organism>
<evidence type="ECO:0000256" key="1">
    <source>
        <dbReference type="SAM" id="MobiDB-lite"/>
    </source>
</evidence>
<evidence type="ECO:0000313" key="2">
    <source>
        <dbReference type="EMBL" id="KAH3892423.1"/>
    </source>
</evidence>
<feature type="compositionally biased region" description="Basic and acidic residues" evidence="1">
    <location>
        <begin position="162"/>
        <end position="171"/>
    </location>
</feature>
<keyword evidence="3" id="KW-1185">Reference proteome</keyword>
<feature type="region of interest" description="Disordered" evidence="1">
    <location>
        <begin position="150"/>
        <end position="171"/>
    </location>
</feature>
<dbReference type="AlphaFoldDB" id="A0A9D4S6M9"/>
<dbReference type="Proteomes" id="UP000828390">
    <property type="component" value="Unassembled WGS sequence"/>
</dbReference>
<evidence type="ECO:0000313" key="3">
    <source>
        <dbReference type="Proteomes" id="UP000828390"/>
    </source>
</evidence>
<reference evidence="2" key="2">
    <citation type="submission" date="2020-11" db="EMBL/GenBank/DDBJ databases">
        <authorList>
            <person name="McCartney M.A."/>
            <person name="Auch B."/>
            <person name="Kono T."/>
            <person name="Mallez S."/>
            <person name="Becker A."/>
            <person name="Gohl D.M."/>
            <person name="Silverstein K.A.T."/>
            <person name="Koren S."/>
            <person name="Bechman K.B."/>
            <person name="Herman A."/>
            <person name="Abrahante J.E."/>
            <person name="Garbe J."/>
        </authorList>
    </citation>
    <scope>NUCLEOTIDE SEQUENCE</scope>
    <source>
        <strain evidence="2">Duluth1</strain>
        <tissue evidence="2">Whole animal</tissue>
    </source>
</reference>
<feature type="region of interest" description="Disordered" evidence="1">
    <location>
        <begin position="1"/>
        <end position="109"/>
    </location>
</feature>
<protein>
    <submittedName>
        <fullName evidence="2">Uncharacterized protein</fullName>
    </submittedName>
</protein>
<name>A0A9D4S6M9_DREPO</name>
<accession>A0A9D4S6M9</accession>
<sequence length="252" mass="26346">MSTGSMVEEIERQQQGVGRVGPTGKPGLALLGPSGDYAPRDSLVPSLPDLSQPPPNHPAYRGTSPQAPPNPSKKSPTSVQGQQIRSEMSKSRSSPPDVTSNPGVPDVAPHILSSNLLPVFSSLANTSQPSTTTSKALSSSLVTHPVRGVSSSAVRPNMNPRGDADMSYRDTVDPSPVLKSAPLLTPGELLNSSSSSLASSTLAAFLTTTTYSTSVSQENVSLFIVTIVMSPTIVVGDILFLPCLLVCWQCPR</sequence>
<gene>
    <name evidence="2" type="ORF">DPMN_016541</name>
</gene>
<proteinExistence type="predicted"/>
<reference evidence="2" key="1">
    <citation type="journal article" date="2019" name="bioRxiv">
        <title>The Genome of the Zebra Mussel, Dreissena polymorpha: A Resource for Invasive Species Research.</title>
        <authorList>
            <person name="McCartney M.A."/>
            <person name="Auch B."/>
            <person name="Kono T."/>
            <person name="Mallez S."/>
            <person name="Zhang Y."/>
            <person name="Obille A."/>
            <person name="Becker A."/>
            <person name="Abrahante J.E."/>
            <person name="Garbe J."/>
            <person name="Badalamenti J.P."/>
            <person name="Herman A."/>
            <person name="Mangelson H."/>
            <person name="Liachko I."/>
            <person name="Sullivan S."/>
            <person name="Sone E.D."/>
            <person name="Koren S."/>
            <person name="Silverstein K.A.T."/>
            <person name="Beckman K.B."/>
            <person name="Gohl D.M."/>
        </authorList>
    </citation>
    <scope>NUCLEOTIDE SEQUENCE</scope>
    <source>
        <strain evidence="2">Duluth1</strain>
        <tissue evidence="2">Whole animal</tissue>
    </source>
</reference>
<feature type="compositionally biased region" description="Polar residues" evidence="1">
    <location>
        <begin position="72"/>
        <end position="102"/>
    </location>
</feature>
<comment type="caution">
    <text evidence="2">The sequence shown here is derived from an EMBL/GenBank/DDBJ whole genome shotgun (WGS) entry which is preliminary data.</text>
</comment>